<evidence type="ECO:0000259" key="1">
    <source>
        <dbReference type="Pfam" id="PF13518"/>
    </source>
</evidence>
<organism evidence="2 3">
    <name type="scientific">Pelagicoccus albus</name>
    <dbReference type="NCBI Taxonomy" id="415222"/>
    <lineage>
        <taxon>Bacteria</taxon>
        <taxon>Pseudomonadati</taxon>
        <taxon>Verrucomicrobiota</taxon>
        <taxon>Opitutia</taxon>
        <taxon>Puniceicoccales</taxon>
        <taxon>Pelagicoccaceae</taxon>
        <taxon>Pelagicoccus</taxon>
    </lineage>
</organism>
<comment type="caution">
    <text evidence="2">The sequence shown here is derived from an EMBL/GenBank/DDBJ whole genome shotgun (WGS) entry which is preliminary data.</text>
</comment>
<name>A0A7X1E7P1_9BACT</name>
<keyword evidence="3" id="KW-1185">Reference proteome</keyword>
<sequence>MPWKEVYPMEEKLRFVTLAKTGRFHITDLCQDFGISRKTGHKYIERYDRFGLAGLGEASRRPNCSPNATDTSVERLILKEQRELKGVTHQNSNLGAMESGLCSKSN</sequence>
<dbReference type="RefSeq" id="WP_185659354.1">
    <property type="nucleotide sequence ID" value="NZ_CAWPOO010000006.1"/>
</dbReference>
<dbReference type="EMBL" id="JACHVC010000006">
    <property type="protein sequence ID" value="MBC2605479.1"/>
    <property type="molecule type" value="Genomic_DNA"/>
</dbReference>
<feature type="domain" description="Insertion element IS150 protein InsJ-like helix-turn-helix" evidence="1">
    <location>
        <begin position="11"/>
        <end position="62"/>
    </location>
</feature>
<dbReference type="AlphaFoldDB" id="A0A7X1E7P1"/>
<protein>
    <submittedName>
        <fullName evidence="2">Helix-turn-helix domain-containing protein</fullName>
    </submittedName>
</protein>
<evidence type="ECO:0000313" key="2">
    <source>
        <dbReference type="EMBL" id="MBC2605479.1"/>
    </source>
</evidence>
<gene>
    <name evidence="2" type="ORF">H5P27_05430</name>
</gene>
<evidence type="ECO:0000313" key="3">
    <source>
        <dbReference type="Proteomes" id="UP000526501"/>
    </source>
</evidence>
<dbReference type="SUPFAM" id="SSF46689">
    <property type="entry name" value="Homeodomain-like"/>
    <property type="match status" value="1"/>
</dbReference>
<reference evidence="2 3" key="1">
    <citation type="submission" date="2020-07" db="EMBL/GenBank/DDBJ databases">
        <authorList>
            <person name="Feng X."/>
        </authorList>
    </citation>
    <scope>NUCLEOTIDE SEQUENCE [LARGE SCALE GENOMIC DNA]</scope>
    <source>
        <strain evidence="2 3">JCM23202</strain>
    </source>
</reference>
<dbReference type="InterPro" id="IPR009057">
    <property type="entry name" value="Homeodomain-like_sf"/>
</dbReference>
<dbReference type="Pfam" id="PF13518">
    <property type="entry name" value="HTH_28"/>
    <property type="match status" value="1"/>
</dbReference>
<dbReference type="Proteomes" id="UP000526501">
    <property type="component" value="Unassembled WGS sequence"/>
</dbReference>
<accession>A0A7X1E7P1</accession>
<proteinExistence type="predicted"/>
<dbReference type="InterPro" id="IPR055247">
    <property type="entry name" value="InsJ-like_HTH"/>
</dbReference>